<dbReference type="EMBL" id="QXJM01000039">
    <property type="protein sequence ID" value="RIE02895.1"/>
    <property type="molecule type" value="Genomic_DNA"/>
</dbReference>
<dbReference type="PANTHER" id="PTHR43414">
    <property type="entry name" value="MULTIDRUG RESISTANCE PROTEIN MDTG"/>
    <property type="match status" value="1"/>
</dbReference>
<dbReference type="PANTHER" id="PTHR43414:SF1">
    <property type="entry name" value="PEPTIDE PERMEASE"/>
    <property type="match status" value="1"/>
</dbReference>
<evidence type="ECO:0000256" key="5">
    <source>
        <dbReference type="ARBA" id="ARBA00022989"/>
    </source>
</evidence>
<evidence type="ECO:0000256" key="2">
    <source>
        <dbReference type="ARBA" id="ARBA00022448"/>
    </source>
</evidence>
<feature type="transmembrane region" description="Helical" evidence="7">
    <location>
        <begin position="47"/>
        <end position="68"/>
    </location>
</feature>
<evidence type="ECO:0000256" key="1">
    <source>
        <dbReference type="ARBA" id="ARBA00004651"/>
    </source>
</evidence>
<comment type="caution">
    <text evidence="9">The sequence shown here is derived from an EMBL/GenBank/DDBJ whole genome shotgun (WGS) entry which is preliminary data.</text>
</comment>
<keyword evidence="5 7" id="KW-1133">Transmembrane helix</keyword>
<feature type="transmembrane region" description="Helical" evidence="7">
    <location>
        <begin position="262"/>
        <end position="281"/>
    </location>
</feature>
<dbReference type="Proteomes" id="UP000266340">
    <property type="component" value="Unassembled WGS sequence"/>
</dbReference>
<name>A0A398CKJ8_9BACL</name>
<dbReference type="InterPro" id="IPR020846">
    <property type="entry name" value="MFS_dom"/>
</dbReference>
<dbReference type="AlphaFoldDB" id="A0A398CKJ8"/>
<evidence type="ECO:0000256" key="3">
    <source>
        <dbReference type="ARBA" id="ARBA00022475"/>
    </source>
</evidence>
<feature type="transmembrane region" description="Helical" evidence="7">
    <location>
        <begin position="225"/>
        <end position="242"/>
    </location>
</feature>
<comment type="subcellular location">
    <subcellularLocation>
        <location evidence="1">Cell membrane</location>
        <topology evidence="1">Multi-pass membrane protein</topology>
    </subcellularLocation>
</comment>
<evidence type="ECO:0000256" key="6">
    <source>
        <dbReference type="ARBA" id="ARBA00023136"/>
    </source>
</evidence>
<evidence type="ECO:0000259" key="8">
    <source>
        <dbReference type="PROSITE" id="PS50850"/>
    </source>
</evidence>
<dbReference type="OrthoDB" id="9793283at2"/>
<keyword evidence="10" id="KW-1185">Reference proteome</keyword>
<reference evidence="9 10" key="1">
    <citation type="submission" date="2018-09" db="EMBL/GenBank/DDBJ databases">
        <title>Cohnella cavernae sp. nov., isolated from a karst cave.</title>
        <authorList>
            <person name="Zhu H."/>
        </authorList>
    </citation>
    <scope>NUCLEOTIDE SEQUENCE [LARGE SCALE GENOMIC DNA]</scope>
    <source>
        <strain evidence="9 10">K2E09-144</strain>
    </source>
</reference>
<evidence type="ECO:0000313" key="9">
    <source>
        <dbReference type="EMBL" id="RIE02895.1"/>
    </source>
</evidence>
<feature type="transmembrane region" description="Helical" evidence="7">
    <location>
        <begin position="313"/>
        <end position="330"/>
    </location>
</feature>
<feature type="transmembrane region" description="Helical" evidence="7">
    <location>
        <begin position="350"/>
        <end position="369"/>
    </location>
</feature>
<proteinExistence type="predicted"/>
<dbReference type="RefSeq" id="WP_119150924.1">
    <property type="nucleotide sequence ID" value="NZ_JBHSOV010000055.1"/>
</dbReference>
<organism evidence="9 10">
    <name type="scientific">Cohnella faecalis</name>
    <dbReference type="NCBI Taxonomy" id="2315694"/>
    <lineage>
        <taxon>Bacteria</taxon>
        <taxon>Bacillati</taxon>
        <taxon>Bacillota</taxon>
        <taxon>Bacilli</taxon>
        <taxon>Bacillales</taxon>
        <taxon>Paenibacillaceae</taxon>
        <taxon>Cohnella</taxon>
    </lineage>
</organism>
<feature type="transmembrane region" description="Helical" evidence="7">
    <location>
        <begin position="104"/>
        <end position="126"/>
    </location>
</feature>
<dbReference type="InterPro" id="IPR036259">
    <property type="entry name" value="MFS_trans_sf"/>
</dbReference>
<feature type="transmembrane region" description="Helical" evidence="7">
    <location>
        <begin position="381"/>
        <end position="400"/>
    </location>
</feature>
<keyword evidence="6 7" id="KW-0472">Membrane</keyword>
<feature type="domain" description="Major facilitator superfamily (MFS) profile" evidence="8">
    <location>
        <begin position="14"/>
        <end position="404"/>
    </location>
</feature>
<dbReference type="Pfam" id="PF07690">
    <property type="entry name" value="MFS_1"/>
    <property type="match status" value="1"/>
</dbReference>
<keyword evidence="3" id="KW-1003">Cell membrane</keyword>
<dbReference type="CDD" id="cd17329">
    <property type="entry name" value="MFS_MdtH_MDR_like"/>
    <property type="match status" value="1"/>
</dbReference>
<dbReference type="PROSITE" id="PS00216">
    <property type="entry name" value="SUGAR_TRANSPORT_1"/>
    <property type="match status" value="1"/>
</dbReference>
<dbReference type="SUPFAM" id="SSF103473">
    <property type="entry name" value="MFS general substrate transporter"/>
    <property type="match status" value="1"/>
</dbReference>
<dbReference type="PROSITE" id="PS50850">
    <property type="entry name" value="MFS"/>
    <property type="match status" value="1"/>
</dbReference>
<feature type="transmembrane region" description="Helical" evidence="7">
    <location>
        <begin position="15"/>
        <end position="41"/>
    </location>
</feature>
<evidence type="ECO:0000256" key="7">
    <source>
        <dbReference type="SAM" id="Phobius"/>
    </source>
</evidence>
<dbReference type="InterPro" id="IPR005829">
    <property type="entry name" value="Sugar_transporter_CS"/>
</dbReference>
<evidence type="ECO:0000313" key="10">
    <source>
        <dbReference type="Proteomes" id="UP000266340"/>
    </source>
</evidence>
<dbReference type="GO" id="GO:0022857">
    <property type="term" value="F:transmembrane transporter activity"/>
    <property type="evidence" value="ECO:0007669"/>
    <property type="project" value="InterPro"/>
</dbReference>
<feature type="transmembrane region" description="Helical" evidence="7">
    <location>
        <begin position="138"/>
        <end position="161"/>
    </location>
</feature>
<keyword evidence="4 7" id="KW-0812">Transmembrane</keyword>
<gene>
    <name evidence="9" type="ORF">D3H35_19965</name>
</gene>
<dbReference type="InterPro" id="IPR011701">
    <property type="entry name" value="MFS"/>
</dbReference>
<dbReference type="GO" id="GO:0005886">
    <property type="term" value="C:plasma membrane"/>
    <property type="evidence" value="ECO:0007669"/>
    <property type="project" value="UniProtKB-SubCell"/>
</dbReference>
<sequence length="417" mass="45203">MNLVRKSLLRYDGGIWIRVIGAALTTITGFMIRPFLVLYLYDRLESVLLPMLVVALQPLCGLFVSWFGGGMSDRLGRKPVMIAALLLQAASMAGYVFADAIWQFAAVSVLNGIGQALFMPASNAQMTDMVPAERRAEVYALLHTAFNVGAAIGPMLGLALFRWNPQIVFFIAAGATCAYTLLVAFKMEETAPAVIARKSSGEKGLPSLRGGRQGGLKLLFRKERTLLAITLLSLPVSLLYTLAETAMPIHLQAHFDHSQAVFAGMLTFNGLAVIALQIWIARKTERMSSYKLIGCSYALFSIVAIGYGYSTAIVALYAAEFIFTIGEMIYGPHIQKEISLMAEEERRGFYFAVFGASRLLAAGIGPIAAGLAMEWANGETLFTVVAVLIVACGIGAFRLLRKQQAAKRTEQYGAAAE</sequence>
<keyword evidence="2" id="KW-0813">Transport</keyword>
<accession>A0A398CKJ8</accession>
<dbReference type="Gene3D" id="1.20.1250.20">
    <property type="entry name" value="MFS general substrate transporter like domains"/>
    <property type="match status" value="1"/>
</dbReference>
<feature type="transmembrane region" description="Helical" evidence="7">
    <location>
        <begin position="288"/>
        <end position="307"/>
    </location>
</feature>
<protein>
    <submittedName>
        <fullName evidence="9">MFS transporter</fullName>
    </submittedName>
</protein>
<evidence type="ECO:0000256" key="4">
    <source>
        <dbReference type="ARBA" id="ARBA00022692"/>
    </source>
</evidence>
<feature type="transmembrane region" description="Helical" evidence="7">
    <location>
        <begin position="167"/>
        <end position="185"/>
    </location>
</feature>